<dbReference type="OrthoDB" id="1454647at2"/>
<dbReference type="AlphaFoldDB" id="A0A1N7QXP1"/>
<sequence length="106" mass="11498">MTSKSVVNASVKSDNQLNFDFPYQGGSDGYIQLRKKDGSTDAMVSISKGQFVISVTNFNIRARFDSAAPVKYSCSMANDGSSDVVFINDAKGFISKVNQKHNCVNS</sequence>
<proteinExistence type="predicted"/>
<organism evidence="1 2">
    <name type="scientific">Filimonas lacunae</name>
    <dbReference type="NCBI Taxonomy" id="477680"/>
    <lineage>
        <taxon>Bacteria</taxon>
        <taxon>Pseudomonadati</taxon>
        <taxon>Bacteroidota</taxon>
        <taxon>Chitinophagia</taxon>
        <taxon>Chitinophagales</taxon>
        <taxon>Chitinophagaceae</taxon>
        <taxon>Filimonas</taxon>
    </lineage>
</organism>
<gene>
    <name evidence="1" type="ORF">SAMN05421788_107281</name>
</gene>
<keyword evidence="2" id="KW-1185">Reference proteome</keyword>
<dbReference type="EMBL" id="FTOR01000007">
    <property type="protein sequence ID" value="SIT27620.1"/>
    <property type="molecule type" value="Genomic_DNA"/>
</dbReference>
<reference evidence="2" key="1">
    <citation type="submission" date="2017-01" db="EMBL/GenBank/DDBJ databases">
        <authorList>
            <person name="Varghese N."/>
            <person name="Submissions S."/>
        </authorList>
    </citation>
    <scope>NUCLEOTIDE SEQUENCE [LARGE SCALE GENOMIC DNA]</scope>
    <source>
        <strain evidence="2">DSM 21054</strain>
    </source>
</reference>
<dbReference type="RefSeq" id="WP_076380907.1">
    <property type="nucleotide sequence ID" value="NZ_AP017422.1"/>
</dbReference>
<dbReference type="Proteomes" id="UP000186917">
    <property type="component" value="Unassembled WGS sequence"/>
</dbReference>
<protein>
    <submittedName>
        <fullName evidence="1">Uncharacterized protein</fullName>
    </submittedName>
</protein>
<evidence type="ECO:0000313" key="1">
    <source>
        <dbReference type="EMBL" id="SIT27620.1"/>
    </source>
</evidence>
<accession>A0A1N7QXP1</accession>
<dbReference type="STRING" id="477680.SAMN05421788_107281"/>
<name>A0A1N7QXP1_9BACT</name>
<evidence type="ECO:0000313" key="2">
    <source>
        <dbReference type="Proteomes" id="UP000186917"/>
    </source>
</evidence>